<dbReference type="RefSeq" id="WP_386091289.1">
    <property type="nucleotide sequence ID" value="NZ_JBHRXN010000030.1"/>
</dbReference>
<accession>A0ABV7RFV3</accession>
<dbReference type="EMBL" id="JBHRXN010000030">
    <property type="protein sequence ID" value="MFC3532483.1"/>
    <property type="molecule type" value="Genomic_DNA"/>
</dbReference>
<proteinExistence type="inferred from homology"/>
<dbReference type="InterPro" id="IPR005321">
    <property type="entry name" value="Peptidase_S58_DmpA"/>
</dbReference>
<keyword evidence="3" id="KW-1185">Reference proteome</keyword>
<protein>
    <submittedName>
        <fullName evidence="2">P1 family peptidase</fullName>
    </submittedName>
</protein>
<sequence length="373" mass="39019">MKKRATELGIRIGQGTPGPLNAITDVPGVRVGHASVRKELEHGRRACTGVTVIEPRPGAARLAPCFAGVHVLNGNGDATGLEWIREAGMLTTPIAITNTHSVGVVRDSLIRQERQQLAAGDAVYWTMPVVMETFDGLLNDINGFHVEAEHVAEAQAAVHGGLPAEGNVGGGSGMICHEFKGGIGTASRRLAGAQGGWTVGALVQANHGKRGSLLVQGYQVGRMLGDDVIPSPFSQRRLPQPGMGSIVVVLATDAPLLPEQCRRLAQRASLGIARTGGGTEDSSGDIFLAFATGNQQLPVADYAQQGAFTQQVEMVRPDHISPLFEAAAEAVEEAIINALLAAEDVAGNGGHQARALPHDALLVALRELGWRAA</sequence>
<dbReference type="Gene3D" id="3.60.70.12">
    <property type="entry name" value="L-amino peptidase D-ALA esterase/amidase"/>
    <property type="match status" value="1"/>
</dbReference>
<organism evidence="2 3">
    <name type="scientific">Vogesella facilis</name>
    <dbReference type="NCBI Taxonomy" id="1655232"/>
    <lineage>
        <taxon>Bacteria</taxon>
        <taxon>Pseudomonadati</taxon>
        <taxon>Pseudomonadota</taxon>
        <taxon>Betaproteobacteria</taxon>
        <taxon>Neisseriales</taxon>
        <taxon>Chromobacteriaceae</taxon>
        <taxon>Vogesella</taxon>
    </lineage>
</organism>
<name>A0ABV7RFV3_9NEIS</name>
<evidence type="ECO:0000256" key="1">
    <source>
        <dbReference type="ARBA" id="ARBA00007068"/>
    </source>
</evidence>
<evidence type="ECO:0000313" key="2">
    <source>
        <dbReference type="EMBL" id="MFC3532483.1"/>
    </source>
</evidence>
<dbReference type="PANTHER" id="PTHR36512:SF3">
    <property type="entry name" value="BLR5678 PROTEIN"/>
    <property type="match status" value="1"/>
</dbReference>
<comment type="similarity">
    <text evidence="1">Belongs to the peptidase S58 family.</text>
</comment>
<dbReference type="SUPFAM" id="SSF56266">
    <property type="entry name" value="DmpA/ArgJ-like"/>
    <property type="match status" value="1"/>
</dbReference>
<evidence type="ECO:0000313" key="3">
    <source>
        <dbReference type="Proteomes" id="UP001595741"/>
    </source>
</evidence>
<comment type="caution">
    <text evidence="2">The sequence shown here is derived from an EMBL/GenBank/DDBJ whole genome shotgun (WGS) entry which is preliminary data.</text>
</comment>
<dbReference type="Proteomes" id="UP001595741">
    <property type="component" value="Unassembled WGS sequence"/>
</dbReference>
<dbReference type="InterPro" id="IPR016117">
    <property type="entry name" value="ArgJ-like_dom_sf"/>
</dbReference>
<dbReference type="PANTHER" id="PTHR36512">
    <property type="entry name" value="D-AMINOPEPTIDASE"/>
    <property type="match status" value="1"/>
</dbReference>
<reference evidence="3" key="1">
    <citation type="journal article" date="2019" name="Int. J. Syst. Evol. Microbiol.">
        <title>The Global Catalogue of Microorganisms (GCM) 10K type strain sequencing project: providing services to taxonomists for standard genome sequencing and annotation.</title>
        <authorList>
            <consortium name="The Broad Institute Genomics Platform"/>
            <consortium name="The Broad Institute Genome Sequencing Center for Infectious Disease"/>
            <person name="Wu L."/>
            <person name="Ma J."/>
        </authorList>
    </citation>
    <scope>NUCLEOTIDE SEQUENCE [LARGE SCALE GENOMIC DNA]</scope>
    <source>
        <strain evidence="3">KCTC 42742</strain>
    </source>
</reference>
<dbReference type="Pfam" id="PF03576">
    <property type="entry name" value="Peptidase_S58"/>
    <property type="match status" value="1"/>
</dbReference>
<dbReference type="CDD" id="cd02253">
    <property type="entry name" value="DmpA"/>
    <property type="match status" value="1"/>
</dbReference>
<gene>
    <name evidence="2" type="ORF">ACFOLG_09815</name>
</gene>